<feature type="compositionally biased region" description="Basic and acidic residues" evidence="1">
    <location>
        <begin position="278"/>
        <end position="297"/>
    </location>
</feature>
<dbReference type="Pfam" id="PF24336">
    <property type="entry name" value="DUF7504"/>
    <property type="match status" value="1"/>
</dbReference>
<name>W0JYD9_9EURY</name>
<reference evidence="3 4" key="1">
    <citation type="submission" date="2014-01" db="EMBL/GenBank/DDBJ databases">
        <authorList>
            <consortium name="DOE Joint Genome Institute"/>
            <person name="Anderson I."/>
            <person name="Huntemann M."/>
            <person name="Han J."/>
            <person name="Chen A."/>
            <person name="Kyrpides N."/>
            <person name="Mavromatis K."/>
            <person name="Markowitz V."/>
            <person name="Palaniappan K."/>
            <person name="Ivanova N."/>
            <person name="Schaumberg A."/>
            <person name="Pati A."/>
            <person name="Liolios K."/>
            <person name="Nordberg H.P."/>
            <person name="Cantor M.N."/>
            <person name="Hua S.X."/>
            <person name="Woyke T."/>
        </authorList>
    </citation>
    <scope>NUCLEOTIDE SEQUENCE [LARGE SCALE GENOMIC DNA]</scope>
    <source>
        <strain evidence="3 4">XH-48</strain>
        <plasmid evidence="4">2</plasmid>
    </source>
</reference>
<feature type="domain" description="Halobacterial output" evidence="2">
    <location>
        <begin position="98"/>
        <end position="167"/>
    </location>
</feature>
<dbReference type="InterPro" id="IPR055927">
    <property type="entry name" value="DUF7504"/>
</dbReference>
<proteinExistence type="predicted"/>
<feature type="domain" description="Halobacterial output" evidence="2">
    <location>
        <begin position="2"/>
        <end position="64"/>
    </location>
</feature>
<gene>
    <name evidence="3" type="ORF">HALLA_01630</name>
</gene>
<dbReference type="OrthoDB" id="252760at2157"/>
<evidence type="ECO:0000313" key="4">
    <source>
        <dbReference type="Proteomes" id="UP000019024"/>
    </source>
</evidence>
<evidence type="ECO:0000259" key="2">
    <source>
        <dbReference type="Pfam" id="PF18545"/>
    </source>
</evidence>
<dbReference type="PATRIC" id="fig|797299.3.peg.3714"/>
<dbReference type="Proteomes" id="UP000019024">
    <property type="component" value="Plasmid unnamed2"/>
</dbReference>
<dbReference type="EMBL" id="CP007057">
    <property type="protein sequence ID" value="AHG02028.1"/>
    <property type="molecule type" value="Genomic_DNA"/>
</dbReference>
<dbReference type="HOGENOM" id="CLU_643421_0_0_2"/>
<feature type="compositionally biased region" description="Polar residues" evidence="1">
    <location>
        <begin position="265"/>
        <end position="275"/>
    </location>
</feature>
<keyword evidence="3" id="KW-0614">Plasmid</keyword>
<dbReference type="eggNOG" id="arCOG02452">
    <property type="taxonomic scope" value="Archaea"/>
</dbReference>
<keyword evidence="4" id="KW-1185">Reference proteome</keyword>
<accession>W0JYD9</accession>
<dbReference type="InterPro" id="IPR040624">
    <property type="entry name" value="HalOD1"/>
</dbReference>
<sequence length="426" mass="46788">MRAVADALEKDVIDLPPINDVIDADALNTLVQTNRQHAEEWPTIRFSYVDYLVTITNSGDVTLSRQESVKPAIADIKPDWPHVTPASDSADDHSTGGLATKVVLAVADRSDHDPAYVRQAIDKTLDRPSLERLNSTRADGTARAGATIQFSTLGYDVLIEPDGTIGIGSALQRLQLTGANILLVGAVPDSVMDLASAQLLGDGDRRRLFALLERHVDSAIDRLSIVDNTSDTARVIDYTTTARSAADSRSITEHRVDTDAPSDSGPDTCSDTNTDIPIKNDPDSLDESERNSARDFEDPSAVTVETVDGTVEAFVDAIETTMEDLQKQQLDPTELRFCFDSLRPLLEKYGVDGTRLVLEPICERVTAVSGIGHYSFPVERDSEQVRALEPLFDATIENRIDGGEPAQRWHLHRSNHTTDWFRLRTD</sequence>
<geneLocation type="plasmid" evidence="3">
    <name>unnamed</name>
</geneLocation>
<feature type="region of interest" description="Disordered" evidence="1">
    <location>
        <begin position="247"/>
        <end position="300"/>
    </location>
</feature>
<evidence type="ECO:0000313" key="3">
    <source>
        <dbReference type="EMBL" id="AHG02028.1"/>
    </source>
</evidence>
<dbReference type="KEGG" id="hlr:HALLA_01630"/>
<dbReference type="AlphaFoldDB" id="W0JYD9"/>
<organism evidence="3 4">
    <name type="scientific">Halostagnicola larsenii XH-48</name>
    <dbReference type="NCBI Taxonomy" id="797299"/>
    <lineage>
        <taxon>Archaea</taxon>
        <taxon>Methanobacteriati</taxon>
        <taxon>Methanobacteriota</taxon>
        <taxon>Stenosarchaea group</taxon>
        <taxon>Halobacteria</taxon>
        <taxon>Halobacteriales</taxon>
        <taxon>Natrialbaceae</taxon>
        <taxon>Halostagnicola</taxon>
    </lineage>
</organism>
<protein>
    <recommendedName>
        <fullName evidence="2">Halobacterial output domain-containing protein</fullName>
    </recommendedName>
</protein>
<dbReference type="Pfam" id="PF18545">
    <property type="entry name" value="HalOD1"/>
    <property type="match status" value="2"/>
</dbReference>
<evidence type="ECO:0000256" key="1">
    <source>
        <dbReference type="SAM" id="MobiDB-lite"/>
    </source>
</evidence>